<organism evidence="2 3">
    <name type="scientific">Penicillium angulare</name>
    <dbReference type="NCBI Taxonomy" id="116970"/>
    <lineage>
        <taxon>Eukaryota</taxon>
        <taxon>Fungi</taxon>
        <taxon>Dikarya</taxon>
        <taxon>Ascomycota</taxon>
        <taxon>Pezizomycotina</taxon>
        <taxon>Eurotiomycetes</taxon>
        <taxon>Eurotiomycetidae</taxon>
        <taxon>Eurotiales</taxon>
        <taxon>Aspergillaceae</taxon>
        <taxon>Penicillium</taxon>
    </lineage>
</organism>
<feature type="region of interest" description="Disordered" evidence="1">
    <location>
        <begin position="202"/>
        <end position="225"/>
    </location>
</feature>
<protein>
    <submittedName>
        <fullName evidence="2">Uncharacterized protein</fullName>
    </submittedName>
</protein>
<evidence type="ECO:0000256" key="1">
    <source>
        <dbReference type="SAM" id="MobiDB-lite"/>
    </source>
</evidence>
<name>A0A9W9ESJ4_9EURO</name>
<sequence>MTTVNNFNEQDLDPQDSSSSQAFQRDSDAYDLAEKGLQSSRYLLAAVIELADQGYLRTAPLRIFTRIIFAATFLLKTTCIMSTTGKVADSLAILEATKQKLDIVATNNKHTAYNTSRLLSLHISQLRLFFSTSRRSEGHYRETSGSGVMPSNDKEEAGEHSQVSQDSQAHPEPSTWEDLWNSGTTQNDWLSEFEFLWSSILSGNPPAGDPHDEVLDLNSEACRPV</sequence>
<reference evidence="2" key="2">
    <citation type="journal article" date="2023" name="IMA Fungus">
        <title>Comparative genomic study of the Penicillium genus elucidates a diverse pangenome and 15 lateral gene transfer events.</title>
        <authorList>
            <person name="Petersen C."/>
            <person name="Sorensen T."/>
            <person name="Nielsen M.R."/>
            <person name="Sondergaard T.E."/>
            <person name="Sorensen J.L."/>
            <person name="Fitzpatrick D.A."/>
            <person name="Frisvad J.C."/>
            <person name="Nielsen K.L."/>
        </authorList>
    </citation>
    <scope>NUCLEOTIDE SEQUENCE</scope>
    <source>
        <strain evidence="2">IBT 30069</strain>
    </source>
</reference>
<dbReference type="Proteomes" id="UP001149165">
    <property type="component" value="Unassembled WGS sequence"/>
</dbReference>
<evidence type="ECO:0000313" key="2">
    <source>
        <dbReference type="EMBL" id="KAJ5087198.1"/>
    </source>
</evidence>
<dbReference type="GO" id="GO:0045944">
    <property type="term" value="P:positive regulation of transcription by RNA polymerase II"/>
    <property type="evidence" value="ECO:0007669"/>
    <property type="project" value="TreeGrafter"/>
</dbReference>
<comment type="caution">
    <text evidence="2">The sequence shown here is derived from an EMBL/GenBank/DDBJ whole genome shotgun (WGS) entry which is preliminary data.</text>
</comment>
<dbReference type="PANTHER" id="PTHR31644:SF2">
    <property type="entry name" value="TRANSCRIPTIONAL ACTIVATOR ARO80-RELATED"/>
    <property type="match status" value="1"/>
</dbReference>
<feature type="region of interest" description="Disordered" evidence="1">
    <location>
        <begin position="1"/>
        <end position="22"/>
    </location>
</feature>
<dbReference type="AlphaFoldDB" id="A0A9W9ESJ4"/>
<dbReference type="GO" id="GO:0009074">
    <property type="term" value="P:aromatic amino acid family catabolic process"/>
    <property type="evidence" value="ECO:0007669"/>
    <property type="project" value="TreeGrafter"/>
</dbReference>
<dbReference type="EMBL" id="JAPQKH010000007">
    <property type="protein sequence ID" value="KAJ5087198.1"/>
    <property type="molecule type" value="Genomic_DNA"/>
</dbReference>
<evidence type="ECO:0000313" key="3">
    <source>
        <dbReference type="Proteomes" id="UP001149165"/>
    </source>
</evidence>
<accession>A0A9W9ESJ4</accession>
<proteinExistence type="predicted"/>
<dbReference type="GO" id="GO:0005634">
    <property type="term" value="C:nucleus"/>
    <property type="evidence" value="ECO:0007669"/>
    <property type="project" value="TreeGrafter"/>
</dbReference>
<gene>
    <name evidence="2" type="ORF">N7456_010814</name>
</gene>
<feature type="region of interest" description="Disordered" evidence="1">
    <location>
        <begin position="138"/>
        <end position="183"/>
    </location>
</feature>
<dbReference type="GO" id="GO:0000981">
    <property type="term" value="F:DNA-binding transcription factor activity, RNA polymerase II-specific"/>
    <property type="evidence" value="ECO:0007669"/>
    <property type="project" value="TreeGrafter"/>
</dbReference>
<dbReference type="PANTHER" id="PTHR31644">
    <property type="entry name" value="TRANSCRIPTIONAL ACTIVATOR ARO80-RELATED"/>
    <property type="match status" value="1"/>
</dbReference>
<keyword evidence="3" id="KW-1185">Reference proteome</keyword>
<reference evidence="2" key="1">
    <citation type="submission" date="2022-11" db="EMBL/GenBank/DDBJ databases">
        <authorList>
            <person name="Petersen C."/>
        </authorList>
    </citation>
    <scope>NUCLEOTIDE SEQUENCE</scope>
    <source>
        <strain evidence="2">IBT 30069</strain>
    </source>
</reference>
<dbReference type="InterPro" id="IPR052780">
    <property type="entry name" value="AAA_Catabolism_Regulators"/>
</dbReference>